<evidence type="ECO:0000256" key="1">
    <source>
        <dbReference type="SAM" id="MobiDB-lite"/>
    </source>
</evidence>
<evidence type="ECO:0000313" key="2">
    <source>
        <dbReference type="EMBL" id="KAJ3048847.1"/>
    </source>
</evidence>
<name>A0AAD5SAT1_9FUNG</name>
<comment type="caution">
    <text evidence="2">The sequence shown here is derived from an EMBL/GenBank/DDBJ whole genome shotgun (WGS) entry which is preliminary data.</text>
</comment>
<proteinExistence type="predicted"/>
<organism evidence="2 3">
    <name type="scientific">Rhizophlyctis rosea</name>
    <dbReference type="NCBI Taxonomy" id="64517"/>
    <lineage>
        <taxon>Eukaryota</taxon>
        <taxon>Fungi</taxon>
        <taxon>Fungi incertae sedis</taxon>
        <taxon>Chytridiomycota</taxon>
        <taxon>Chytridiomycota incertae sedis</taxon>
        <taxon>Chytridiomycetes</taxon>
        <taxon>Rhizophlyctidales</taxon>
        <taxon>Rhizophlyctidaceae</taxon>
        <taxon>Rhizophlyctis</taxon>
    </lineage>
</organism>
<dbReference type="EMBL" id="JADGJD010000729">
    <property type="protein sequence ID" value="KAJ3048847.1"/>
    <property type="molecule type" value="Genomic_DNA"/>
</dbReference>
<accession>A0AAD5SAT1</accession>
<gene>
    <name evidence="2" type="ORF">HK097_010146</name>
</gene>
<sequence length="164" mass="18118">MQQQSWEANTGLISQDGVYPLQWSAKQEGINPFIGLRVSFITIRSNDPPKTPPEVNMSSGLATDAGEPLSPISPISGQSAWVDLPIDGEGTGTDKTSFSFLGKAKNRKSKQTPSKIPSSTFVAKISAHAELAKLLHYRRQETTYVFWNSGKAFYWAEWDRGQKV</sequence>
<evidence type="ECO:0000313" key="3">
    <source>
        <dbReference type="Proteomes" id="UP001212841"/>
    </source>
</evidence>
<dbReference type="AlphaFoldDB" id="A0AAD5SAT1"/>
<reference evidence="2" key="1">
    <citation type="submission" date="2020-05" db="EMBL/GenBank/DDBJ databases">
        <title>Phylogenomic resolution of chytrid fungi.</title>
        <authorList>
            <person name="Stajich J.E."/>
            <person name="Amses K."/>
            <person name="Simmons R."/>
            <person name="Seto K."/>
            <person name="Myers J."/>
            <person name="Bonds A."/>
            <person name="Quandt C.A."/>
            <person name="Barry K."/>
            <person name="Liu P."/>
            <person name="Grigoriev I."/>
            <person name="Longcore J.E."/>
            <person name="James T.Y."/>
        </authorList>
    </citation>
    <scope>NUCLEOTIDE SEQUENCE</scope>
    <source>
        <strain evidence="2">JEL0318</strain>
    </source>
</reference>
<feature type="region of interest" description="Disordered" evidence="1">
    <location>
        <begin position="95"/>
        <end position="115"/>
    </location>
</feature>
<dbReference type="Proteomes" id="UP001212841">
    <property type="component" value="Unassembled WGS sequence"/>
</dbReference>
<keyword evidence="3" id="KW-1185">Reference proteome</keyword>
<protein>
    <submittedName>
        <fullName evidence="2">Uncharacterized protein</fullName>
    </submittedName>
</protein>